<sequence>MGSSQSNINNNIKTEITAERLWMMESAKKGVQAIGWTLISPFVVIACPIIGAYEFGSRLQEELLTGSYVIDGTLGFLFGVVASPLAPFFVMWQSMEALFGSPPPLRPSVEYMDHARQVIGLDTDKYYNVAIVGSPGTGKSTLLNGLLGYKDNHEKAAQVCESNHNNNDNNRRDHIKPRGYNHPILRTLMVWDMPSVVIHHGMRTKHYFHKHFLGAFDALLIVSAERLMATDIKLARKAIEFGVPVFFIRNKADAVNLAYYSIIYSLYYP</sequence>
<dbReference type="PANTHER" id="PTHR32341:SF10">
    <property type="entry name" value="INTERFERON-INDUCIBLE GTPASE 5"/>
    <property type="match status" value="1"/>
</dbReference>
<dbReference type="PROSITE" id="PS51716">
    <property type="entry name" value="G_IRG"/>
    <property type="match status" value="1"/>
</dbReference>
<keyword evidence="3" id="KW-0378">Hydrolase</keyword>
<dbReference type="SUPFAM" id="SSF52540">
    <property type="entry name" value="P-loop containing nucleoside triphosphate hydrolases"/>
    <property type="match status" value="1"/>
</dbReference>
<dbReference type="OrthoDB" id="422720at2759"/>
<dbReference type="EMBL" id="JAEPRB010000062">
    <property type="protein sequence ID" value="KAG2223373.1"/>
    <property type="molecule type" value="Genomic_DNA"/>
</dbReference>
<reference evidence="7 8" key="1">
    <citation type="submission" date="2020-12" db="EMBL/GenBank/DDBJ databases">
        <title>Metabolic potential, ecology and presence of endohyphal bacteria is reflected in genomic diversity of Mucoromycotina.</title>
        <authorList>
            <person name="Muszewska A."/>
            <person name="Okrasinska A."/>
            <person name="Steczkiewicz K."/>
            <person name="Drgas O."/>
            <person name="Orlowska M."/>
            <person name="Perlinska-Lenart U."/>
            <person name="Aleksandrzak-Piekarczyk T."/>
            <person name="Szatraj K."/>
            <person name="Zielenkiewicz U."/>
            <person name="Pilsyk S."/>
            <person name="Malc E."/>
            <person name="Mieczkowski P."/>
            <person name="Kruszewska J.S."/>
            <person name="Biernat P."/>
            <person name="Pawlowska J."/>
        </authorList>
    </citation>
    <scope>NUCLEOTIDE SEQUENCE [LARGE SCALE GENOMIC DNA]</scope>
    <source>
        <strain evidence="7 8">CBS 142.35</strain>
    </source>
</reference>
<dbReference type="GO" id="GO:0005525">
    <property type="term" value="F:GTP binding"/>
    <property type="evidence" value="ECO:0007669"/>
    <property type="project" value="UniProtKB-KW"/>
</dbReference>
<evidence type="ECO:0000256" key="2">
    <source>
        <dbReference type="ARBA" id="ARBA00022741"/>
    </source>
</evidence>
<dbReference type="InterPro" id="IPR007743">
    <property type="entry name" value="Immunity-related_GTPase-like"/>
</dbReference>
<feature type="transmembrane region" description="Helical" evidence="5">
    <location>
        <begin position="73"/>
        <end position="92"/>
    </location>
</feature>
<feature type="transmembrane region" description="Helical" evidence="5">
    <location>
        <begin position="33"/>
        <end position="53"/>
    </location>
</feature>
<dbReference type="InterPro" id="IPR030385">
    <property type="entry name" value="G_IRG_dom"/>
</dbReference>
<evidence type="ECO:0000256" key="4">
    <source>
        <dbReference type="ARBA" id="ARBA00023134"/>
    </source>
</evidence>
<protein>
    <recommendedName>
        <fullName evidence="6">IRG-type G domain-containing protein</fullName>
    </recommendedName>
</protein>
<comment type="similarity">
    <text evidence="1">Belongs to the TRAFAC class dynamin-like GTPase superfamily. IRG family.</text>
</comment>
<keyword evidence="8" id="KW-1185">Reference proteome</keyword>
<dbReference type="Gene3D" id="3.40.50.300">
    <property type="entry name" value="P-loop containing nucleotide triphosphate hydrolases"/>
    <property type="match status" value="1"/>
</dbReference>
<dbReference type="GO" id="GO:0016787">
    <property type="term" value="F:hydrolase activity"/>
    <property type="evidence" value="ECO:0007669"/>
    <property type="project" value="UniProtKB-KW"/>
</dbReference>
<keyword evidence="4" id="KW-0342">GTP-binding</keyword>
<accession>A0A8H7VNW0</accession>
<evidence type="ECO:0000256" key="1">
    <source>
        <dbReference type="ARBA" id="ARBA00005429"/>
    </source>
</evidence>
<feature type="domain" description="IRG-type G" evidence="6">
    <location>
        <begin position="125"/>
        <end position="269"/>
    </location>
</feature>
<dbReference type="AlphaFoldDB" id="A0A8H7VNW0"/>
<evidence type="ECO:0000313" key="8">
    <source>
        <dbReference type="Proteomes" id="UP000646827"/>
    </source>
</evidence>
<organism evidence="7 8">
    <name type="scientific">Circinella minor</name>
    <dbReference type="NCBI Taxonomy" id="1195481"/>
    <lineage>
        <taxon>Eukaryota</taxon>
        <taxon>Fungi</taxon>
        <taxon>Fungi incertae sedis</taxon>
        <taxon>Mucoromycota</taxon>
        <taxon>Mucoromycotina</taxon>
        <taxon>Mucoromycetes</taxon>
        <taxon>Mucorales</taxon>
        <taxon>Lichtheimiaceae</taxon>
        <taxon>Circinella</taxon>
    </lineage>
</organism>
<gene>
    <name evidence="7" type="ORF">INT45_002868</name>
</gene>
<dbReference type="Proteomes" id="UP000646827">
    <property type="component" value="Unassembled WGS sequence"/>
</dbReference>
<evidence type="ECO:0000256" key="3">
    <source>
        <dbReference type="ARBA" id="ARBA00022801"/>
    </source>
</evidence>
<evidence type="ECO:0000259" key="6">
    <source>
        <dbReference type="PROSITE" id="PS51716"/>
    </source>
</evidence>
<keyword evidence="5" id="KW-1133">Transmembrane helix</keyword>
<evidence type="ECO:0000256" key="5">
    <source>
        <dbReference type="SAM" id="Phobius"/>
    </source>
</evidence>
<dbReference type="Pfam" id="PF05049">
    <property type="entry name" value="IIGP"/>
    <property type="match status" value="1"/>
</dbReference>
<dbReference type="InterPro" id="IPR027417">
    <property type="entry name" value="P-loop_NTPase"/>
</dbReference>
<dbReference type="InterPro" id="IPR051515">
    <property type="entry name" value="IRG"/>
</dbReference>
<keyword evidence="2" id="KW-0547">Nucleotide-binding</keyword>
<evidence type="ECO:0000313" key="7">
    <source>
        <dbReference type="EMBL" id="KAG2223373.1"/>
    </source>
</evidence>
<proteinExistence type="inferred from homology"/>
<keyword evidence="5" id="KW-0472">Membrane</keyword>
<name>A0A8H7VNW0_9FUNG</name>
<keyword evidence="5" id="KW-0812">Transmembrane</keyword>
<dbReference type="PANTHER" id="PTHR32341">
    <property type="entry name" value="INTERFERON-INDUCIBLE GTPASE"/>
    <property type="match status" value="1"/>
</dbReference>
<comment type="caution">
    <text evidence="7">The sequence shown here is derived from an EMBL/GenBank/DDBJ whole genome shotgun (WGS) entry which is preliminary data.</text>
</comment>
<dbReference type="GO" id="GO:0016020">
    <property type="term" value="C:membrane"/>
    <property type="evidence" value="ECO:0007669"/>
    <property type="project" value="InterPro"/>
</dbReference>